<dbReference type="Proteomes" id="UP000186795">
    <property type="component" value="Unassembled WGS sequence"/>
</dbReference>
<evidence type="ECO:0000313" key="3">
    <source>
        <dbReference type="Proteomes" id="UP000186795"/>
    </source>
</evidence>
<organism evidence="2 3">
    <name type="scientific">Kroppenstedtia eburnea</name>
    <dbReference type="NCBI Taxonomy" id="714067"/>
    <lineage>
        <taxon>Bacteria</taxon>
        <taxon>Bacillati</taxon>
        <taxon>Bacillota</taxon>
        <taxon>Bacilli</taxon>
        <taxon>Bacillales</taxon>
        <taxon>Thermoactinomycetaceae</taxon>
        <taxon>Kroppenstedtia</taxon>
    </lineage>
</organism>
<accession>A0A1N7MLH1</accession>
<name>A0A1N7MLH1_9BACL</name>
<keyword evidence="3" id="KW-1185">Reference proteome</keyword>
<feature type="domain" description="DUF6881" evidence="1">
    <location>
        <begin position="2"/>
        <end position="90"/>
    </location>
</feature>
<proteinExistence type="predicted"/>
<sequence length="94" mass="11151">MEYMKCYWYHDDPGDPILIYAELNEDRYEIRKIEIYKDGSIGYAFKNIQIKSMGLGLVPVPSLDEIAKEPEFDPEEITKAEFEKIWREKVGDRE</sequence>
<dbReference type="EMBL" id="FTOD01000006">
    <property type="protein sequence ID" value="SIS86880.1"/>
    <property type="molecule type" value="Genomic_DNA"/>
</dbReference>
<reference evidence="3" key="1">
    <citation type="submission" date="2017-01" db="EMBL/GenBank/DDBJ databases">
        <authorList>
            <person name="Varghese N."/>
            <person name="Submissions S."/>
        </authorList>
    </citation>
    <scope>NUCLEOTIDE SEQUENCE [LARGE SCALE GENOMIC DNA]</scope>
    <source>
        <strain evidence="3">DSM 45196</strain>
    </source>
</reference>
<gene>
    <name evidence="2" type="ORF">SAMN05421790_106176</name>
</gene>
<dbReference type="Pfam" id="PF21812">
    <property type="entry name" value="DUF6881"/>
    <property type="match status" value="1"/>
</dbReference>
<evidence type="ECO:0000259" key="1">
    <source>
        <dbReference type="Pfam" id="PF21812"/>
    </source>
</evidence>
<protein>
    <recommendedName>
        <fullName evidence="1">DUF6881 domain-containing protein</fullName>
    </recommendedName>
</protein>
<evidence type="ECO:0000313" key="2">
    <source>
        <dbReference type="EMBL" id="SIS86880.1"/>
    </source>
</evidence>
<dbReference type="InterPro" id="IPR049248">
    <property type="entry name" value="DUF6881"/>
</dbReference>
<dbReference type="RefSeq" id="WP_040387794.1">
    <property type="nucleotide sequence ID" value="NZ_CP048103.1"/>
</dbReference>
<dbReference type="OrthoDB" id="288554at2"/>
<dbReference type="AlphaFoldDB" id="A0A1N7MLH1"/>